<dbReference type="Pfam" id="PF00999">
    <property type="entry name" value="Na_H_Exchanger"/>
    <property type="match status" value="1"/>
</dbReference>
<keyword evidence="5 10" id="KW-1133">Transmembrane helix</keyword>
<feature type="transmembrane region" description="Helical" evidence="10">
    <location>
        <begin position="371"/>
        <end position="393"/>
    </location>
</feature>
<dbReference type="RefSeq" id="WP_075728077.1">
    <property type="nucleotide sequence ID" value="NZ_CP009245.1"/>
</dbReference>
<evidence type="ECO:0000256" key="4">
    <source>
        <dbReference type="ARBA" id="ARBA00022692"/>
    </source>
</evidence>
<name>A0A1L7CIM1_9CORY</name>
<dbReference type="InterPro" id="IPR018422">
    <property type="entry name" value="Cation/H_exchanger_CPA1"/>
</dbReference>
<keyword evidence="8 10" id="KW-0472">Membrane</keyword>
<keyword evidence="7" id="KW-0406">Ion transport</keyword>
<feature type="domain" description="Cation/H+ exchanger transmembrane" evidence="11">
    <location>
        <begin position="13"/>
        <end position="395"/>
    </location>
</feature>
<sequence>MEFLLITIGLLTATVIVVAIGDRLRLPWPVLLTLLAAGTIVVPGIPDVQIPADLILPIFLPPLLWAMARRTSWSVIRQQKFVILTLSVLLVFVSVAAGAITALWLMPGLSIAGAVVLASALAPPDPVAVDAVAEPAGVPRRLIATLQTEGLFNDASSIVCFHVALTALVMKEDLHVSELVLTFVYSAVMAVIVGLVCGWCAAKLTDWMELTVARNAFSWVIPFAVYLIAEELHASGVIAIVIAAVEMHSRATVEAADRLTGHAFWETIEMLFTGVAFGLIGLNVRNAVNEAEYTLTHGIWVGIALSIVLIIVRFAWLMLLYRHNVAKGKKNSAPLRLQEVLVLTWGGMRGMVTLALVLSIPYGYVPWQQELTVIALVVLTCTMVIPGLTLPWLMTKLSLDQGPDAQGDIARERIIRRAREAANTVLHAHAEDLPANAVSGIQHWIAEETGTEDLDDMEGNEFANRAKLHQVRLRLAALRVEALAAAQDEVLAARREPGVDPAIVDEVLHDLDRMMVAARKN</sequence>
<evidence type="ECO:0000256" key="8">
    <source>
        <dbReference type="ARBA" id="ARBA00023136"/>
    </source>
</evidence>
<evidence type="ECO:0000256" key="9">
    <source>
        <dbReference type="ARBA" id="ARBA00023201"/>
    </source>
</evidence>
<evidence type="ECO:0000256" key="1">
    <source>
        <dbReference type="ARBA" id="ARBA00004651"/>
    </source>
</evidence>
<feature type="transmembrane region" description="Helical" evidence="10">
    <location>
        <begin position="81"/>
        <end position="106"/>
    </location>
</feature>
<dbReference type="GO" id="GO:0051453">
    <property type="term" value="P:regulation of intracellular pH"/>
    <property type="evidence" value="ECO:0007669"/>
    <property type="project" value="TreeGrafter"/>
</dbReference>
<evidence type="ECO:0000256" key="10">
    <source>
        <dbReference type="SAM" id="Phobius"/>
    </source>
</evidence>
<keyword evidence="6" id="KW-0915">Sodium</keyword>
<dbReference type="GO" id="GO:0015385">
    <property type="term" value="F:sodium:proton antiporter activity"/>
    <property type="evidence" value="ECO:0007669"/>
    <property type="project" value="InterPro"/>
</dbReference>
<keyword evidence="9" id="KW-0739">Sodium transport</keyword>
<evidence type="ECO:0000256" key="7">
    <source>
        <dbReference type="ARBA" id="ARBA00023065"/>
    </source>
</evidence>
<organism evidence="12 13">
    <name type="scientific">Corynebacterium aquilae DSM 44791</name>
    <dbReference type="NCBI Taxonomy" id="1431546"/>
    <lineage>
        <taxon>Bacteria</taxon>
        <taxon>Bacillati</taxon>
        <taxon>Actinomycetota</taxon>
        <taxon>Actinomycetes</taxon>
        <taxon>Mycobacteriales</taxon>
        <taxon>Corynebacteriaceae</taxon>
        <taxon>Corynebacterium</taxon>
    </lineage>
</organism>
<evidence type="ECO:0000313" key="12">
    <source>
        <dbReference type="EMBL" id="APT85707.1"/>
    </source>
</evidence>
<feature type="transmembrane region" description="Helical" evidence="10">
    <location>
        <begin position="263"/>
        <end position="284"/>
    </location>
</feature>
<feature type="transmembrane region" description="Helical" evidence="10">
    <location>
        <begin position="35"/>
        <end position="60"/>
    </location>
</feature>
<evidence type="ECO:0000256" key="5">
    <source>
        <dbReference type="ARBA" id="ARBA00022989"/>
    </source>
</evidence>
<reference evidence="12 13" key="1">
    <citation type="submission" date="2014-08" db="EMBL/GenBank/DDBJ databases">
        <title>Complete genome sequence of Corynebacterium aquilae S-613T(T) (=DSM 44791(T)), isolated from the choana of a healthy golden eagle.</title>
        <authorList>
            <person name="Ruckert C."/>
            <person name="Albersmeier A."/>
            <person name="Winkler A."/>
            <person name="Kalinowski J."/>
        </authorList>
    </citation>
    <scope>NUCLEOTIDE SEQUENCE [LARGE SCALE GENOMIC DNA]</scope>
    <source>
        <strain evidence="12 13">S-613</strain>
    </source>
</reference>
<proteinExistence type="predicted"/>
<keyword evidence="3" id="KW-1003">Cell membrane</keyword>
<accession>A0A1L7CIM1</accession>
<dbReference type="KEGG" id="caqu:CAQU_12435"/>
<comment type="subcellular location">
    <subcellularLocation>
        <location evidence="1">Cell membrane</location>
        <topology evidence="1">Multi-pass membrane protein</topology>
    </subcellularLocation>
</comment>
<keyword evidence="13" id="KW-1185">Reference proteome</keyword>
<dbReference type="AlphaFoldDB" id="A0A1L7CIM1"/>
<feature type="transmembrane region" description="Helical" evidence="10">
    <location>
        <begin position="182"/>
        <end position="204"/>
    </location>
</feature>
<keyword evidence="2" id="KW-0813">Transport</keyword>
<dbReference type="PANTHER" id="PTHR10110:SF86">
    <property type="entry name" value="SODIUM_HYDROGEN EXCHANGER 7"/>
    <property type="match status" value="1"/>
</dbReference>
<dbReference type="InterPro" id="IPR006153">
    <property type="entry name" value="Cation/H_exchanger_TM"/>
</dbReference>
<evidence type="ECO:0000259" key="11">
    <source>
        <dbReference type="Pfam" id="PF00999"/>
    </source>
</evidence>
<feature type="transmembrane region" description="Helical" evidence="10">
    <location>
        <begin position="216"/>
        <end position="242"/>
    </location>
</feature>
<dbReference type="GO" id="GO:0015386">
    <property type="term" value="F:potassium:proton antiporter activity"/>
    <property type="evidence" value="ECO:0007669"/>
    <property type="project" value="TreeGrafter"/>
</dbReference>
<protein>
    <submittedName>
        <fullName evidence="12">Sodium:proton antiporter</fullName>
    </submittedName>
</protein>
<gene>
    <name evidence="12" type="ORF">CAQU_12435</name>
</gene>
<dbReference type="OrthoDB" id="57886at2"/>
<dbReference type="GO" id="GO:0005886">
    <property type="term" value="C:plasma membrane"/>
    <property type="evidence" value="ECO:0007669"/>
    <property type="project" value="UniProtKB-SubCell"/>
</dbReference>
<dbReference type="Gene3D" id="6.10.140.1330">
    <property type="match status" value="1"/>
</dbReference>
<dbReference type="Proteomes" id="UP000185478">
    <property type="component" value="Chromosome"/>
</dbReference>
<evidence type="ECO:0000256" key="3">
    <source>
        <dbReference type="ARBA" id="ARBA00022475"/>
    </source>
</evidence>
<dbReference type="PANTHER" id="PTHR10110">
    <property type="entry name" value="SODIUM/HYDROGEN EXCHANGER"/>
    <property type="match status" value="1"/>
</dbReference>
<evidence type="ECO:0000256" key="2">
    <source>
        <dbReference type="ARBA" id="ARBA00022448"/>
    </source>
</evidence>
<evidence type="ECO:0000313" key="13">
    <source>
        <dbReference type="Proteomes" id="UP000185478"/>
    </source>
</evidence>
<dbReference type="STRING" id="1431546.CAQU_12435"/>
<dbReference type="GO" id="GO:0098719">
    <property type="term" value="P:sodium ion import across plasma membrane"/>
    <property type="evidence" value="ECO:0007669"/>
    <property type="project" value="TreeGrafter"/>
</dbReference>
<evidence type="ECO:0000256" key="6">
    <source>
        <dbReference type="ARBA" id="ARBA00023053"/>
    </source>
</evidence>
<feature type="transmembrane region" description="Helical" evidence="10">
    <location>
        <begin position="342"/>
        <end position="365"/>
    </location>
</feature>
<feature type="transmembrane region" description="Helical" evidence="10">
    <location>
        <begin position="299"/>
        <end position="321"/>
    </location>
</feature>
<keyword evidence="4 10" id="KW-0812">Transmembrane</keyword>
<dbReference type="EMBL" id="CP009245">
    <property type="protein sequence ID" value="APT85707.1"/>
    <property type="molecule type" value="Genomic_DNA"/>
</dbReference>